<dbReference type="AlphaFoldDB" id="A0A318ZQ22"/>
<evidence type="ECO:0000313" key="1">
    <source>
        <dbReference type="EMBL" id="PYH49721.1"/>
    </source>
</evidence>
<dbReference type="RefSeq" id="XP_025435703.1">
    <property type="nucleotide sequence ID" value="XM_025578336.1"/>
</dbReference>
<name>A0A318ZQ22_9EURO</name>
<dbReference type="Proteomes" id="UP000248349">
    <property type="component" value="Unassembled WGS sequence"/>
</dbReference>
<sequence>MAWMARMALATDPAATGTPHHRRRFHSSAGIRTSCSRIGSSMTGTNGVRIRTQGGWGGAGMVSTNDPLTTGLTAVSLTVAALAQPVRTAMATGFDSHPPGALALALATRFRNCSNHQLSLLLQPPAVKFAPVTITAAGSEPDSTAATRHPSITAYHESPMMTISVFVSRRQESGSSFFFPGEGRAAVFPGLRTSGRVSPSMAEGLGPVVP</sequence>
<dbReference type="GeneID" id="37079565"/>
<accession>A0A318ZQ22</accession>
<organism evidence="1 2">
    <name type="scientific">Aspergillus saccharolyticus JOP 1030-1</name>
    <dbReference type="NCBI Taxonomy" id="1450539"/>
    <lineage>
        <taxon>Eukaryota</taxon>
        <taxon>Fungi</taxon>
        <taxon>Dikarya</taxon>
        <taxon>Ascomycota</taxon>
        <taxon>Pezizomycotina</taxon>
        <taxon>Eurotiomycetes</taxon>
        <taxon>Eurotiomycetidae</taxon>
        <taxon>Eurotiales</taxon>
        <taxon>Aspergillaceae</taxon>
        <taxon>Aspergillus</taxon>
        <taxon>Aspergillus subgen. Circumdati</taxon>
    </lineage>
</organism>
<evidence type="ECO:0000313" key="2">
    <source>
        <dbReference type="Proteomes" id="UP000248349"/>
    </source>
</evidence>
<gene>
    <name evidence="1" type="ORF">BP01DRAFT_3946</name>
</gene>
<protein>
    <submittedName>
        <fullName evidence="1">Uncharacterized protein</fullName>
    </submittedName>
</protein>
<reference evidence="1 2" key="1">
    <citation type="submission" date="2016-12" db="EMBL/GenBank/DDBJ databases">
        <title>The genomes of Aspergillus section Nigri reveals drivers in fungal speciation.</title>
        <authorList>
            <consortium name="DOE Joint Genome Institute"/>
            <person name="Vesth T.C."/>
            <person name="Nybo J."/>
            <person name="Theobald S."/>
            <person name="Brandl J."/>
            <person name="Frisvad J.C."/>
            <person name="Nielsen K.F."/>
            <person name="Lyhne E.K."/>
            <person name="Kogle M.E."/>
            <person name="Kuo A."/>
            <person name="Riley R."/>
            <person name="Clum A."/>
            <person name="Nolan M."/>
            <person name="Lipzen A."/>
            <person name="Salamov A."/>
            <person name="Henrissat B."/>
            <person name="Wiebenga A."/>
            <person name="De Vries R.P."/>
            <person name="Grigoriev I.V."/>
            <person name="Mortensen U.H."/>
            <person name="Andersen M.R."/>
            <person name="Baker S.E."/>
        </authorList>
    </citation>
    <scope>NUCLEOTIDE SEQUENCE [LARGE SCALE GENOMIC DNA]</scope>
    <source>
        <strain evidence="1 2">JOP 1030-1</strain>
    </source>
</reference>
<proteinExistence type="predicted"/>
<keyword evidence="2" id="KW-1185">Reference proteome</keyword>
<dbReference type="EMBL" id="KZ821218">
    <property type="protein sequence ID" value="PYH49721.1"/>
    <property type="molecule type" value="Genomic_DNA"/>
</dbReference>